<gene>
    <name evidence="3" type="ORF">GC096_04525</name>
</gene>
<evidence type="ECO:0000313" key="3">
    <source>
        <dbReference type="EMBL" id="NOU63307.1"/>
    </source>
</evidence>
<accession>A0ABX1X4G7</accession>
<proteinExistence type="predicted"/>
<dbReference type="PANTHER" id="PTHR21240:SF28">
    <property type="entry name" value="ISO-OROTATE DECARBOXYLASE (EUROFUNG)"/>
    <property type="match status" value="1"/>
</dbReference>
<dbReference type="Pfam" id="PF04909">
    <property type="entry name" value="Amidohydro_2"/>
    <property type="match status" value="1"/>
</dbReference>
<feature type="domain" description="Amidohydrolase-related" evidence="2">
    <location>
        <begin position="58"/>
        <end position="266"/>
    </location>
</feature>
<dbReference type="SUPFAM" id="SSF51556">
    <property type="entry name" value="Metallo-dependent hydrolases"/>
    <property type="match status" value="1"/>
</dbReference>
<dbReference type="InterPro" id="IPR006680">
    <property type="entry name" value="Amidohydro-rel"/>
</dbReference>
<dbReference type="Proteomes" id="UP000653578">
    <property type="component" value="Unassembled WGS sequence"/>
</dbReference>
<name>A0ABX1X4G7_9BACL</name>
<dbReference type="InterPro" id="IPR032466">
    <property type="entry name" value="Metal_Hydrolase"/>
</dbReference>
<evidence type="ECO:0000256" key="1">
    <source>
        <dbReference type="ARBA" id="ARBA00023239"/>
    </source>
</evidence>
<reference evidence="3 4" key="1">
    <citation type="submission" date="2019-10" db="EMBL/GenBank/DDBJ databases">
        <title>Description of Paenibacillus humi sp. nov.</title>
        <authorList>
            <person name="Carlier A."/>
            <person name="Qi S."/>
        </authorList>
    </citation>
    <scope>NUCLEOTIDE SEQUENCE [LARGE SCALE GENOMIC DNA]</scope>
    <source>
        <strain evidence="3 4">LMG 31461</strain>
    </source>
</reference>
<dbReference type="PANTHER" id="PTHR21240">
    <property type="entry name" value="2-AMINO-3-CARBOXYLMUCONATE-6-SEMIALDEHYDE DECARBOXYLASE"/>
    <property type="match status" value="1"/>
</dbReference>
<comment type="caution">
    <text evidence="3">The sequence shown here is derived from an EMBL/GenBank/DDBJ whole genome shotgun (WGS) entry which is preliminary data.</text>
</comment>
<dbReference type="RefSeq" id="WP_171629107.1">
    <property type="nucleotide sequence ID" value="NZ_WHNY01000012.1"/>
</dbReference>
<keyword evidence="4" id="KW-1185">Reference proteome</keyword>
<evidence type="ECO:0000313" key="4">
    <source>
        <dbReference type="Proteomes" id="UP000653578"/>
    </source>
</evidence>
<evidence type="ECO:0000259" key="2">
    <source>
        <dbReference type="Pfam" id="PF04909"/>
    </source>
</evidence>
<keyword evidence="1" id="KW-0456">Lyase</keyword>
<dbReference type="InterPro" id="IPR032465">
    <property type="entry name" value="ACMSD"/>
</dbReference>
<protein>
    <submittedName>
        <fullName evidence="3">Amidohydrolase family protein</fullName>
    </submittedName>
</protein>
<organism evidence="3 4">
    <name type="scientific">Paenibacillus plantarum</name>
    <dbReference type="NCBI Taxonomy" id="2654975"/>
    <lineage>
        <taxon>Bacteria</taxon>
        <taxon>Bacillati</taxon>
        <taxon>Bacillota</taxon>
        <taxon>Bacilli</taxon>
        <taxon>Bacillales</taxon>
        <taxon>Paenibacillaceae</taxon>
        <taxon>Paenibacillus</taxon>
    </lineage>
</organism>
<dbReference type="Gene3D" id="3.20.20.140">
    <property type="entry name" value="Metal-dependent hydrolases"/>
    <property type="match status" value="1"/>
</dbReference>
<sequence length="271" mass="30072">MLMIWFMRFKISKIAESHGKEKLKLIDAHIHLSGSDLHPATLAEGERLGIRLFIGSCLGEFNLQPSFDEVYKANNDMAAVIRRHLNRVSGYCYVNPRHGEQAISDFRSRIEEDSMIGMKLWVSTYCNDPLVFPFVEQAIAYRVPILIHTWRKTVSQLPYESTAFHIADLAERYPEAIIIMAHMGGQVESAMNTIAPYTNVRVDTSGTPIGASEVAIAVERLGANRVIFGSDLPIACLASNIGKVVGAGLTPEQLELIMGGNMERILAEGIR</sequence>
<dbReference type="EMBL" id="WHNY01000012">
    <property type="protein sequence ID" value="NOU63307.1"/>
    <property type="molecule type" value="Genomic_DNA"/>
</dbReference>